<feature type="domain" description="ABC3 transporter permease C-terminal" evidence="7">
    <location>
        <begin position="66"/>
        <end position="184"/>
    </location>
</feature>
<dbReference type="EMBL" id="DWYC01000084">
    <property type="protein sequence ID" value="HJB57702.1"/>
    <property type="molecule type" value="Genomic_DNA"/>
</dbReference>
<dbReference type="InterPro" id="IPR052536">
    <property type="entry name" value="ABC-4_Integral_Memb_Prot"/>
</dbReference>
<feature type="transmembrane region" description="Helical" evidence="6">
    <location>
        <begin position="641"/>
        <end position="662"/>
    </location>
</feature>
<proteinExistence type="inferred from homology"/>
<feature type="transmembrane region" description="Helical" evidence="6">
    <location>
        <begin position="106"/>
        <end position="139"/>
    </location>
</feature>
<comment type="similarity">
    <text evidence="6">Belongs to the ABC-4 integral membrane protein family.</text>
</comment>
<protein>
    <submittedName>
        <fullName evidence="8">FtsX-like permease family protein</fullName>
    </submittedName>
</protein>
<name>A0A9D2S5S1_9FIRM</name>
<evidence type="ECO:0000256" key="3">
    <source>
        <dbReference type="ARBA" id="ARBA00022692"/>
    </source>
</evidence>
<reference evidence="8" key="1">
    <citation type="journal article" date="2021" name="PeerJ">
        <title>Extensive microbial diversity within the chicken gut microbiome revealed by metagenomics and culture.</title>
        <authorList>
            <person name="Gilroy R."/>
            <person name="Ravi A."/>
            <person name="Getino M."/>
            <person name="Pursley I."/>
            <person name="Horton D.L."/>
            <person name="Alikhan N.F."/>
            <person name="Baker D."/>
            <person name="Gharbi K."/>
            <person name="Hall N."/>
            <person name="Watson M."/>
            <person name="Adriaenssens E.M."/>
            <person name="Foster-Nyarko E."/>
            <person name="Jarju S."/>
            <person name="Secka A."/>
            <person name="Antonio M."/>
            <person name="Oren A."/>
            <person name="Chaudhuri R.R."/>
            <person name="La Ragione R."/>
            <person name="Hildebrand F."/>
            <person name="Pallen M.J."/>
        </authorList>
    </citation>
    <scope>NUCLEOTIDE SEQUENCE</scope>
    <source>
        <strain evidence="8">CHK189-11263</strain>
    </source>
</reference>
<dbReference type="InterPro" id="IPR003838">
    <property type="entry name" value="ABC3_permease_C"/>
</dbReference>
<feature type="transmembrane region" description="Helical" evidence="6">
    <location>
        <begin position="237"/>
        <end position="264"/>
    </location>
</feature>
<keyword evidence="4 6" id="KW-1133">Transmembrane helix</keyword>
<feature type="transmembrane region" description="Helical" evidence="6">
    <location>
        <begin position="291"/>
        <end position="314"/>
    </location>
</feature>
<dbReference type="PIRSF" id="PIRSF018968">
    <property type="entry name" value="ABC_permease_BceB"/>
    <property type="match status" value="1"/>
</dbReference>
<keyword evidence="2 6" id="KW-1003">Cell membrane</keyword>
<evidence type="ECO:0000256" key="6">
    <source>
        <dbReference type="PIRNR" id="PIRNR018968"/>
    </source>
</evidence>
<dbReference type="InterPro" id="IPR027022">
    <property type="entry name" value="ABC_permease_BceB-typ"/>
</dbReference>
<feature type="transmembrane region" description="Helical" evidence="6">
    <location>
        <begin position="55"/>
        <end position="85"/>
    </location>
</feature>
<accession>A0A9D2S5S1</accession>
<dbReference type="GO" id="GO:0055085">
    <property type="term" value="P:transmembrane transport"/>
    <property type="evidence" value="ECO:0007669"/>
    <property type="project" value="UniProtKB-UniRule"/>
</dbReference>
<feature type="transmembrane region" description="Helical" evidence="6">
    <location>
        <begin position="17"/>
        <end position="35"/>
    </location>
</feature>
<evidence type="ECO:0000256" key="2">
    <source>
        <dbReference type="ARBA" id="ARBA00022475"/>
    </source>
</evidence>
<feature type="transmembrane region" description="Helical" evidence="6">
    <location>
        <begin position="164"/>
        <end position="183"/>
    </location>
</feature>
<evidence type="ECO:0000259" key="7">
    <source>
        <dbReference type="Pfam" id="PF02687"/>
    </source>
</evidence>
<gene>
    <name evidence="8" type="ORF">H9714_09145</name>
</gene>
<dbReference type="Proteomes" id="UP000824208">
    <property type="component" value="Unassembled WGS sequence"/>
</dbReference>
<dbReference type="Pfam" id="PF02687">
    <property type="entry name" value="FtsX"/>
    <property type="match status" value="1"/>
</dbReference>
<comment type="subcellular location">
    <subcellularLocation>
        <location evidence="1 6">Cell membrane</location>
        <topology evidence="1 6">Multi-pass membrane protein</topology>
    </subcellularLocation>
</comment>
<keyword evidence="5 6" id="KW-0472">Membrane</keyword>
<evidence type="ECO:0000313" key="8">
    <source>
        <dbReference type="EMBL" id="HJB57702.1"/>
    </source>
</evidence>
<comment type="caution">
    <text evidence="8">The sequence shown here is derived from an EMBL/GenBank/DDBJ whole genome shotgun (WGS) entry which is preliminary data.</text>
</comment>
<dbReference type="PANTHER" id="PTHR46795">
    <property type="entry name" value="ABC TRANSPORTER PERMEASE-RELATED-RELATED"/>
    <property type="match status" value="1"/>
</dbReference>
<evidence type="ECO:0000256" key="1">
    <source>
        <dbReference type="ARBA" id="ARBA00004651"/>
    </source>
</evidence>
<evidence type="ECO:0000313" key="9">
    <source>
        <dbReference type="Proteomes" id="UP000824208"/>
    </source>
</evidence>
<evidence type="ECO:0000256" key="4">
    <source>
        <dbReference type="ARBA" id="ARBA00022989"/>
    </source>
</evidence>
<organism evidence="8 9">
    <name type="scientific">Candidatus Flavonifractor intestinipullorum</name>
    <dbReference type="NCBI Taxonomy" id="2838587"/>
    <lineage>
        <taxon>Bacteria</taxon>
        <taxon>Bacillati</taxon>
        <taxon>Bacillota</taxon>
        <taxon>Clostridia</taxon>
        <taxon>Eubacteriales</taxon>
        <taxon>Oscillospiraceae</taxon>
        <taxon>Flavonifractor</taxon>
    </lineage>
</organism>
<keyword evidence="6" id="KW-0813">Transport</keyword>
<keyword evidence="3 6" id="KW-0812">Transmembrane</keyword>
<reference evidence="8" key="2">
    <citation type="submission" date="2021-04" db="EMBL/GenBank/DDBJ databases">
        <authorList>
            <person name="Gilroy R."/>
        </authorList>
    </citation>
    <scope>NUCLEOTIDE SEQUENCE</scope>
    <source>
        <strain evidence="8">CHK189-11263</strain>
    </source>
</reference>
<dbReference type="GO" id="GO:0005886">
    <property type="term" value="C:plasma membrane"/>
    <property type="evidence" value="ECO:0007669"/>
    <property type="project" value="UniProtKB-SubCell"/>
</dbReference>
<sequence length="674" mass="74777">MLCKLALRNVRRSVRDYTLYFLTLFFGVCVFYVFNSLENQWVMRALMENSRNVDYAGAIVRLIDLVSVFVTAVLAFLILYANHFLLRRRKRELGLYLLLGMEQRQVAFLLFLETLVIGLAALAAGLVLGVLLAQVLAAFTASLFQVRVEEFTFLFSWQGVGKTALYFGGIFLLVMLFNSLTVARQRLIRLLESAKKNQELKLRSVRVSVVLFLLSLALLGAAYALLLRRGLLQVDRIFALMLVLGTLGTLFFFRSLSGFLLRLVQRHKRLYLRDLNLFVLRQFSARITTNYLSMTVVCLLLLLAIGITACSVGVNNTVEDNVDRDAPLDMTLRLEDYYCDFTPELFTQALSASGFPPEEHLESYAAVTRYMLSIPLTEPVEVGSQAYVLENILTYAMSLSDYNALLALQGAEPLTLEPGTYGIAWGTEEGDVLRELWAGGAAVTLGAGSYIPAPAAQREGAYCTSGIPLSPMLLLPDGVLETLDRETVVERFLYLAGNYRPQDRDGAEDALWGASDRLSDQLFQVSDSSGFGLLLNTRQDIYMETMGTKLLVLFLGLYLGIIFLVTSAAVLALQQLSQAADNLARYRILARLGADEKMRDRSSDIQVLLAFLLPLSLAVVHATVGMKAANDVIATVGHLDAVASTLTTALFILLVYGAYFLATCRGSRRIIRDL</sequence>
<feature type="transmembrane region" description="Helical" evidence="6">
    <location>
        <begin position="550"/>
        <end position="573"/>
    </location>
</feature>
<evidence type="ECO:0000256" key="5">
    <source>
        <dbReference type="ARBA" id="ARBA00023136"/>
    </source>
</evidence>
<dbReference type="AlphaFoldDB" id="A0A9D2S5S1"/>
<feature type="transmembrane region" description="Helical" evidence="6">
    <location>
        <begin position="204"/>
        <end position="225"/>
    </location>
</feature>
<dbReference type="PANTHER" id="PTHR46795:SF3">
    <property type="entry name" value="ABC TRANSPORTER PERMEASE"/>
    <property type="match status" value="1"/>
</dbReference>
<feature type="transmembrane region" description="Helical" evidence="6">
    <location>
        <begin position="607"/>
        <end position="629"/>
    </location>
</feature>